<reference evidence="1" key="1">
    <citation type="submission" date="2020-11" db="EMBL/GenBank/DDBJ databases">
        <authorList>
            <person name="Konstantinou D."/>
            <person name="Gkelis S."/>
            <person name="Popin R."/>
            <person name="Fewer D."/>
            <person name="Sivonen K."/>
        </authorList>
    </citation>
    <scope>NUCLEOTIDE SEQUENCE</scope>
    <source>
        <strain evidence="1">TAU-MAC 1115</strain>
    </source>
</reference>
<organism evidence="1 2">
    <name type="scientific">Leptothoe spongobia TAU-MAC 1115</name>
    <dbReference type="NCBI Taxonomy" id="1967444"/>
    <lineage>
        <taxon>Bacteria</taxon>
        <taxon>Bacillati</taxon>
        <taxon>Cyanobacteriota</taxon>
        <taxon>Cyanophyceae</taxon>
        <taxon>Nodosilineales</taxon>
        <taxon>Cymatolegaceae</taxon>
        <taxon>Leptothoe</taxon>
        <taxon>Leptothoe spongobia</taxon>
    </lineage>
</organism>
<comment type="caution">
    <text evidence="1">The sequence shown here is derived from an EMBL/GenBank/DDBJ whole genome shotgun (WGS) entry which is preliminary data.</text>
</comment>
<dbReference type="Proteomes" id="UP000717364">
    <property type="component" value="Unassembled WGS sequence"/>
</dbReference>
<dbReference type="EMBL" id="JADOES010000029">
    <property type="protein sequence ID" value="MBT9316604.1"/>
    <property type="molecule type" value="Genomic_DNA"/>
</dbReference>
<evidence type="ECO:0000313" key="2">
    <source>
        <dbReference type="Proteomes" id="UP000717364"/>
    </source>
</evidence>
<keyword evidence="2" id="KW-1185">Reference proteome</keyword>
<name>A0A947DHT3_9CYAN</name>
<proteinExistence type="predicted"/>
<gene>
    <name evidence="1" type="ORF">IXB50_14330</name>
</gene>
<evidence type="ECO:0000313" key="1">
    <source>
        <dbReference type="EMBL" id="MBT9316604.1"/>
    </source>
</evidence>
<dbReference type="AlphaFoldDB" id="A0A947DHT3"/>
<sequence length="77" mass="9122">MSQFKTDYKQDKSDEGLRHVVQRLVRNIERDALVIETLDLLSSQLNIDRVALYYFYGQWISLIADTKRVQAFLPELF</sequence>
<accession>A0A947DHT3</accession>
<dbReference type="RefSeq" id="WP_215609670.1">
    <property type="nucleotide sequence ID" value="NZ_JADOES010000029.1"/>
</dbReference>
<protein>
    <submittedName>
        <fullName evidence="1">Uncharacterized protein</fullName>
    </submittedName>
</protein>
<reference evidence="1" key="2">
    <citation type="journal article" date="2021" name="Mar. Drugs">
        <title>Genome Reduction and Secondary Metabolism of the Marine Sponge-Associated Cyanobacterium Leptothoe.</title>
        <authorList>
            <person name="Konstantinou D."/>
            <person name="Popin R.V."/>
            <person name="Fewer D.P."/>
            <person name="Sivonen K."/>
            <person name="Gkelis S."/>
        </authorList>
    </citation>
    <scope>NUCLEOTIDE SEQUENCE</scope>
    <source>
        <strain evidence="1">TAU-MAC 1115</strain>
    </source>
</reference>